<dbReference type="Pfam" id="PF17320">
    <property type="entry name" value="DUF5363"/>
    <property type="match status" value="1"/>
</dbReference>
<organism evidence="2 3">
    <name type="scientific">Alysiella filiformis DSM 16848</name>
    <dbReference type="NCBI Taxonomy" id="1120981"/>
    <lineage>
        <taxon>Bacteria</taxon>
        <taxon>Pseudomonadati</taxon>
        <taxon>Pseudomonadota</taxon>
        <taxon>Betaproteobacteria</taxon>
        <taxon>Neisseriales</taxon>
        <taxon>Neisseriaceae</taxon>
        <taxon>Alysiella</taxon>
    </lineage>
</organism>
<reference evidence="2 3" key="1">
    <citation type="submission" date="2017-09" db="EMBL/GenBank/DDBJ databases">
        <authorList>
            <person name="Ehlers B."/>
            <person name="Leendertz F.H."/>
        </authorList>
    </citation>
    <scope>NUCLEOTIDE SEQUENCE [LARGE SCALE GENOMIC DNA]</scope>
    <source>
        <strain evidence="2 3">DSM 16848</strain>
    </source>
</reference>
<feature type="region of interest" description="Disordered" evidence="1">
    <location>
        <begin position="45"/>
        <end position="65"/>
    </location>
</feature>
<keyword evidence="3" id="KW-1185">Reference proteome</keyword>
<dbReference type="EMBL" id="OCNF01000001">
    <property type="protein sequence ID" value="SOD64755.1"/>
    <property type="molecule type" value="Genomic_DNA"/>
</dbReference>
<name>A0A286E1I6_9NEIS</name>
<proteinExistence type="predicted"/>
<dbReference type="AlphaFoldDB" id="A0A286E1I6"/>
<evidence type="ECO:0000313" key="3">
    <source>
        <dbReference type="Proteomes" id="UP000219669"/>
    </source>
</evidence>
<gene>
    <name evidence="2" type="ORF">SAMN02746062_00018</name>
</gene>
<accession>A0A286E1I6</accession>
<dbReference type="InterPro" id="IPR035292">
    <property type="entry name" value="DUF5363"/>
</dbReference>
<evidence type="ECO:0000313" key="2">
    <source>
        <dbReference type="EMBL" id="SOD64755.1"/>
    </source>
</evidence>
<protein>
    <recommendedName>
        <fullName evidence="4">DUF5363 family protein</fullName>
    </recommendedName>
</protein>
<dbReference type="RefSeq" id="WP_097113114.1">
    <property type="nucleotide sequence ID" value="NZ_CP083931.1"/>
</dbReference>
<dbReference type="Proteomes" id="UP000219669">
    <property type="component" value="Unassembled WGS sequence"/>
</dbReference>
<evidence type="ECO:0008006" key="4">
    <source>
        <dbReference type="Google" id="ProtNLM"/>
    </source>
</evidence>
<sequence length="65" mass="7536">MSEPEPEKIGFWRKLLNSYDQLCKDMGVEQGGCRSCVPKIQFDENGKRIDRRLPETQAHSPENKN</sequence>
<dbReference type="OrthoDB" id="3671989at2"/>
<feature type="compositionally biased region" description="Basic and acidic residues" evidence="1">
    <location>
        <begin position="45"/>
        <end position="54"/>
    </location>
</feature>
<evidence type="ECO:0000256" key="1">
    <source>
        <dbReference type="SAM" id="MobiDB-lite"/>
    </source>
</evidence>